<dbReference type="GO" id="GO:0004175">
    <property type="term" value="F:endopeptidase activity"/>
    <property type="evidence" value="ECO:0007669"/>
    <property type="project" value="UniProtKB-ARBA"/>
</dbReference>
<feature type="transmembrane region" description="Helical" evidence="1">
    <location>
        <begin position="123"/>
        <end position="141"/>
    </location>
</feature>
<keyword evidence="1" id="KW-0812">Transmembrane</keyword>
<feature type="transmembrane region" description="Helical" evidence="1">
    <location>
        <begin position="58"/>
        <end position="79"/>
    </location>
</feature>
<evidence type="ECO:0000313" key="3">
    <source>
        <dbReference type="EMBL" id="QPD02978.1"/>
    </source>
</evidence>
<dbReference type="KEGG" id="nkf:Nkreftii_000752"/>
<gene>
    <name evidence="3" type="ORF">Nkreftii_000752</name>
</gene>
<dbReference type="Pfam" id="PF02517">
    <property type="entry name" value="Rce1-like"/>
    <property type="match status" value="1"/>
</dbReference>
<reference evidence="3 4" key="1">
    <citation type="journal article" date="2020" name="ISME J.">
        <title>Enrichment and physiological characterization of a novel comammox Nitrospira indicates ammonium inhibition of complete nitrification.</title>
        <authorList>
            <person name="Sakoula D."/>
            <person name="Koch H."/>
            <person name="Frank J."/>
            <person name="Jetten M.S.M."/>
            <person name="van Kessel M.A.H.J."/>
            <person name="Lucker S."/>
        </authorList>
    </citation>
    <scope>NUCLEOTIDE SEQUENCE [LARGE SCALE GENOMIC DNA]</scope>
    <source>
        <strain evidence="3">Comreactor17</strain>
    </source>
</reference>
<feature type="domain" description="CAAX prenyl protease 2/Lysostaphin resistance protein A-like" evidence="2">
    <location>
        <begin position="90"/>
        <end position="183"/>
    </location>
</feature>
<feature type="transmembrane region" description="Helical" evidence="1">
    <location>
        <begin position="176"/>
        <end position="197"/>
    </location>
</feature>
<sequence>MKLNFGTRGVAARRELYLDHMVAVQDVSSGVLPKLSRPAQAMALLGLQYNRPFHRNSLFLLLLALGPIVWLAMIGFFAFQPLPLYAIWSAAFFSVALWKPLCEELLFRGILQGYLLQSMGQKTWHGLSLANLLTSLSFTLAHLASHSTSWSLLVLIPSLCFGFVRDRFGSVYPSIILHVFYNTGYFLLIGGATFLNFSR</sequence>
<protein>
    <recommendedName>
        <fullName evidence="2">CAAX prenyl protease 2/Lysostaphin resistance protein A-like domain-containing protein</fullName>
    </recommendedName>
</protein>
<organism evidence="3 4">
    <name type="scientific">Candidatus Nitrospira kreftii</name>
    <dbReference type="NCBI Taxonomy" id="2652173"/>
    <lineage>
        <taxon>Bacteria</taxon>
        <taxon>Pseudomonadati</taxon>
        <taxon>Nitrospirota</taxon>
        <taxon>Nitrospiria</taxon>
        <taxon>Nitrospirales</taxon>
        <taxon>Nitrospiraceae</taxon>
        <taxon>Nitrospira</taxon>
    </lineage>
</organism>
<feature type="transmembrane region" description="Helical" evidence="1">
    <location>
        <begin position="85"/>
        <end position="102"/>
    </location>
</feature>
<dbReference type="AlphaFoldDB" id="A0A7S8FBU6"/>
<dbReference type="Proteomes" id="UP000593737">
    <property type="component" value="Chromosome"/>
</dbReference>
<dbReference type="NCBIfam" id="NF033192">
    <property type="entry name" value="JDVT-CAAX"/>
    <property type="match status" value="1"/>
</dbReference>
<evidence type="ECO:0000256" key="1">
    <source>
        <dbReference type="SAM" id="Phobius"/>
    </source>
</evidence>
<dbReference type="GO" id="GO:0080120">
    <property type="term" value="P:CAAX-box protein maturation"/>
    <property type="evidence" value="ECO:0007669"/>
    <property type="project" value="UniProtKB-ARBA"/>
</dbReference>
<name>A0A7S8FBU6_9BACT</name>
<accession>A0A7S8FBU6</accession>
<keyword evidence="1" id="KW-1133">Transmembrane helix</keyword>
<evidence type="ECO:0000313" key="4">
    <source>
        <dbReference type="Proteomes" id="UP000593737"/>
    </source>
</evidence>
<dbReference type="EMBL" id="CP047423">
    <property type="protein sequence ID" value="QPD02978.1"/>
    <property type="molecule type" value="Genomic_DNA"/>
</dbReference>
<dbReference type="InterPro" id="IPR003675">
    <property type="entry name" value="Rce1/LyrA-like_dom"/>
</dbReference>
<evidence type="ECO:0000259" key="2">
    <source>
        <dbReference type="Pfam" id="PF02517"/>
    </source>
</evidence>
<keyword evidence="1" id="KW-0472">Membrane</keyword>
<proteinExistence type="predicted"/>